<evidence type="ECO:0000256" key="5">
    <source>
        <dbReference type="PROSITE-ProRule" id="PRU01248"/>
    </source>
</evidence>
<feature type="domain" description="Tyr recombinase" evidence="6">
    <location>
        <begin position="204"/>
        <end position="383"/>
    </location>
</feature>
<dbReference type="InterPro" id="IPR010998">
    <property type="entry name" value="Integrase_recombinase_N"/>
</dbReference>
<dbReference type="PROSITE" id="PS51900">
    <property type="entry name" value="CB"/>
    <property type="match status" value="1"/>
</dbReference>
<dbReference type="InterPro" id="IPR038488">
    <property type="entry name" value="Integrase_DNA-bd_sf"/>
</dbReference>
<dbReference type="InterPro" id="IPR053876">
    <property type="entry name" value="Phage_int_M"/>
</dbReference>
<keyword evidence="3 5" id="KW-0238">DNA-binding</keyword>
<evidence type="ECO:0000259" key="7">
    <source>
        <dbReference type="PROSITE" id="PS51900"/>
    </source>
</evidence>
<comment type="caution">
    <text evidence="8">The sequence shown here is derived from an EMBL/GenBank/DDBJ whole genome shotgun (WGS) entry which is preliminary data.</text>
</comment>
<name>A0A9X3B0X3_9HYPH</name>
<evidence type="ECO:0000256" key="3">
    <source>
        <dbReference type="ARBA" id="ARBA00023125"/>
    </source>
</evidence>
<dbReference type="SUPFAM" id="SSF56349">
    <property type="entry name" value="DNA breaking-rejoining enzymes"/>
    <property type="match status" value="1"/>
</dbReference>
<keyword evidence="9" id="KW-1185">Reference proteome</keyword>
<evidence type="ECO:0000256" key="1">
    <source>
        <dbReference type="ARBA" id="ARBA00008857"/>
    </source>
</evidence>
<dbReference type="Pfam" id="PF00589">
    <property type="entry name" value="Phage_integrase"/>
    <property type="match status" value="1"/>
</dbReference>
<gene>
    <name evidence="8" type="ORF">NYR54_19015</name>
</gene>
<accession>A0A9X3B0X3</accession>
<evidence type="ECO:0000256" key="2">
    <source>
        <dbReference type="ARBA" id="ARBA00022908"/>
    </source>
</evidence>
<dbReference type="RefSeq" id="WP_261517274.1">
    <property type="nucleotide sequence ID" value="NZ_JAODNV010000048.1"/>
</dbReference>
<dbReference type="Proteomes" id="UP001149009">
    <property type="component" value="Unassembled WGS sequence"/>
</dbReference>
<dbReference type="GO" id="GO:0003677">
    <property type="term" value="F:DNA binding"/>
    <property type="evidence" value="ECO:0007669"/>
    <property type="project" value="UniProtKB-UniRule"/>
</dbReference>
<dbReference type="CDD" id="cd00801">
    <property type="entry name" value="INT_P4_C"/>
    <property type="match status" value="1"/>
</dbReference>
<dbReference type="PROSITE" id="PS51898">
    <property type="entry name" value="TYR_RECOMBINASE"/>
    <property type="match status" value="1"/>
</dbReference>
<dbReference type="Gene3D" id="1.10.150.130">
    <property type="match status" value="1"/>
</dbReference>
<keyword evidence="2" id="KW-0229">DNA integration</keyword>
<dbReference type="EMBL" id="JAODNV010000048">
    <property type="protein sequence ID" value="MCT8992329.1"/>
    <property type="molecule type" value="Genomic_DNA"/>
</dbReference>
<dbReference type="InterPro" id="IPR025166">
    <property type="entry name" value="Integrase_DNA_bind_dom"/>
</dbReference>
<evidence type="ECO:0000313" key="9">
    <source>
        <dbReference type="Proteomes" id="UP001149009"/>
    </source>
</evidence>
<evidence type="ECO:0000259" key="6">
    <source>
        <dbReference type="PROSITE" id="PS51898"/>
    </source>
</evidence>
<dbReference type="InterPro" id="IPR044068">
    <property type="entry name" value="CB"/>
</dbReference>
<dbReference type="GO" id="GO:0006310">
    <property type="term" value="P:DNA recombination"/>
    <property type="evidence" value="ECO:0007669"/>
    <property type="project" value="UniProtKB-KW"/>
</dbReference>
<feature type="domain" description="Core-binding (CB)" evidence="7">
    <location>
        <begin position="98"/>
        <end position="180"/>
    </location>
</feature>
<proteinExistence type="inferred from homology"/>
<dbReference type="Gene3D" id="1.10.443.10">
    <property type="entry name" value="Intergrase catalytic core"/>
    <property type="match status" value="1"/>
</dbReference>
<dbReference type="InterPro" id="IPR011010">
    <property type="entry name" value="DNA_brk_join_enz"/>
</dbReference>
<organism evidence="8 9">
    <name type="scientific">Chelativorans petroleitrophicus</name>
    <dbReference type="NCBI Taxonomy" id="2975484"/>
    <lineage>
        <taxon>Bacteria</taxon>
        <taxon>Pseudomonadati</taxon>
        <taxon>Pseudomonadota</taxon>
        <taxon>Alphaproteobacteria</taxon>
        <taxon>Hyphomicrobiales</taxon>
        <taxon>Phyllobacteriaceae</taxon>
        <taxon>Chelativorans</taxon>
    </lineage>
</organism>
<keyword evidence="4" id="KW-0233">DNA recombination</keyword>
<dbReference type="PANTHER" id="PTHR30629">
    <property type="entry name" value="PROPHAGE INTEGRASE"/>
    <property type="match status" value="1"/>
</dbReference>
<sequence>MALTDLKVRNIKPTGKVIKISDGEGLYLQVQPNGSKLWRMAYRFLGKQRTLAIGTYPEISLLEARERKMEARKLLAQGIDPSQEKQEKVRASKVSAETTFSVVAKEYMNSLEKRGRAKNTLDQKTWVLKAYVLPKIGKRPIAEITAADVLDLLTDIEATGKLETARRARQAMSAVFRLATITKRANGDPTHVLQRVISAPKVTSHPAIVSEMGFGELLRKIDTYRSPIVRLALNFLALTWPRPIELRKMTWDQVDYEESVWTIPAEHTKLRRPHDIPFSHAARVILRDVRRITGLTEGYVFPSPKSRGFKEMMSENCINKALWSLGYKGKHCGHGFRSSASTILNERKYDKDVIEFQLAHIEENETRRAYNRALYWDYRVKMMNDWAKIVEKLREGVASSNDWHSGTPTLVRTAVRN</sequence>
<dbReference type="Gene3D" id="3.30.160.390">
    <property type="entry name" value="Integrase, DNA-binding domain"/>
    <property type="match status" value="1"/>
</dbReference>
<dbReference type="Pfam" id="PF13356">
    <property type="entry name" value="Arm-DNA-bind_3"/>
    <property type="match status" value="1"/>
</dbReference>
<dbReference type="InterPro" id="IPR013762">
    <property type="entry name" value="Integrase-like_cat_sf"/>
</dbReference>
<dbReference type="PANTHER" id="PTHR30629:SF2">
    <property type="entry name" value="PROPHAGE INTEGRASE INTS-RELATED"/>
    <property type="match status" value="1"/>
</dbReference>
<dbReference type="AlphaFoldDB" id="A0A9X3B0X3"/>
<protein>
    <submittedName>
        <fullName evidence="8">Integrase arm-type DNA-binding domain-containing protein</fullName>
    </submittedName>
</protein>
<evidence type="ECO:0000313" key="8">
    <source>
        <dbReference type="EMBL" id="MCT8992329.1"/>
    </source>
</evidence>
<evidence type="ECO:0000256" key="4">
    <source>
        <dbReference type="ARBA" id="ARBA00023172"/>
    </source>
</evidence>
<dbReference type="InterPro" id="IPR002104">
    <property type="entry name" value="Integrase_catalytic"/>
</dbReference>
<reference evidence="8" key="1">
    <citation type="submission" date="2022-08" db="EMBL/GenBank/DDBJ databases">
        <title>Chelativorans sichuanense sp. nov., a paraffin oil-degrading bacterium isolated from a mixture of oil-based drill cuttings and paddy soil.</title>
        <authorList>
            <person name="Yu J."/>
            <person name="Liu H."/>
            <person name="Chen Q."/>
        </authorList>
    </citation>
    <scope>NUCLEOTIDE SEQUENCE</scope>
    <source>
        <strain evidence="8">SCAU 2101</strain>
    </source>
</reference>
<dbReference type="InterPro" id="IPR050808">
    <property type="entry name" value="Phage_Integrase"/>
</dbReference>
<dbReference type="GO" id="GO:0015074">
    <property type="term" value="P:DNA integration"/>
    <property type="evidence" value="ECO:0007669"/>
    <property type="project" value="UniProtKB-KW"/>
</dbReference>
<comment type="similarity">
    <text evidence="1">Belongs to the 'phage' integrase family.</text>
</comment>
<dbReference type="Pfam" id="PF22022">
    <property type="entry name" value="Phage_int_M"/>
    <property type="match status" value="1"/>
</dbReference>